<evidence type="ECO:0000313" key="2">
    <source>
        <dbReference type="Proteomes" id="UP000576209"/>
    </source>
</evidence>
<accession>A0A840E5E4</accession>
<dbReference type="Proteomes" id="UP000576209">
    <property type="component" value="Unassembled WGS sequence"/>
</dbReference>
<evidence type="ECO:0000313" key="1">
    <source>
        <dbReference type="EMBL" id="MBB4080401.1"/>
    </source>
</evidence>
<sequence length="29" mass="3069">MASSINIGEKAIGIVKKSGFVCLTDMARK</sequence>
<protein>
    <submittedName>
        <fullName evidence="1">Uncharacterized protein</fullName>
    </submittedName>
</protein>
<dbReference type="EMBL" id="JACIFF010000008">
    <property type="protein sequence ID" value="MBB4080401.1"/>
    <property type="molecule type" value="Genomic_DNA"/>
</dbReference>
<gene>
    <name evidence="1" type="ORF">GGR28_003035</name>
</gene>
<reference evidence="1 2" key="1">
    <citation type="submission" date="2020-08" db="EMBL/GenBank/DDBJ databases">
        <title>Genomic Encyclopedia of Type Strains, Phase IV (KMG-IV): sequencing the most valuable type-strain genomes for metagenomic binning, comparative biology and taxonomic classification.</title>
        <authorList>
            <person name="Goeker M."/>
        </authorList>
    </citation>
    <scope>NUCLEOTIDE SEQUENCE [LARGE SCALE GENOMIC DNA]</scope>
    <source>
        <strain evidence="1 2">DSM 105137</strain>
    </source>
</reference>
<keyword evidence="2" id="KW-1185">Reference proteome</keyword>
<proteinExistence type="predicted"/>
<organism evidence="1 2">
    <name type="scientific">Neolewinella aquimaris</name>
    <dbReference type="NCBI Taxonomy" id="1835722"/>
    <lineage>
        <taxon>Bacteria</taxon>
        <taxon>Pseudomonadati</taxon>
        <taxon>Bacteroidota</taxon>
        <taxon>Saprospiria</taxon>
        <taxon>Saprospirales</taxon>
        <taxon>Lewinellaceae</taxon>
        <taxon>Neolewinella</taxon>
    </lineage>
</organism>
<comment type="caution">
    <text evidence="1">The sequence shown here is derived from an EMBL/GenBank/DDBJ whole genome shotgun (WGS) entry which is preliminary data.</text>
</comment>
<dbReference type="AlphaFoldDB" id="A0A840E5E4"/>
<name>A0A840E5E4_9BACT</name>